<evidence type="ECO:0000313" key="3">
    <source>
        <dbReference type="Proteomes" id="UP000299794"/>
    </source>
</evidence>
<comment type="caution">
    <text evidence="2">The sequence shown here is derived from an EMBL/GenBank/DDBJ whole genome shotgun (WGS) entry which is preliminary data.</text>
</comment>
<gene>
    <name evidence="2" type="ORF">PA905_43890</name>
</gene>
<evidence type="ECO:0000256" key="1">
    <source>
        <dbReference type="SAM" id="Phobius"/>
    </source>
</evidence>
<sequence length="484" mass="56129">MNEAQQIKNPSITLYPFHLRDDRDESNKQVAKNAQNLWENLADNVGKEFDINELKSLRDKLNCYKNGHYKPDDKQENLNDGKLLKPDGKTLKFQQITQSDNQKLDGSIYALRIHDTYTADLTFNYKNTTIKVSELTQLNPQGCLLPNAIKPSLGQTLLLYAEPAVYDTYRKLADECVKAFVQNKPEKSVDFRAEGKLFGSPIFEYDSRENDATKRCHILVWLKQNPETLKSVTPAFNIYLINLLCYRAKIVFVYHEARKRYRKAQQIVSELEKNLPKFSEIEKEQDRQIKLLKLKELLAKVRTKMFDFSQQMRYLQEDRNTIDTNAENYGEALTKIKSLCIDGDNLEFLQKFLDLAENKYQRQIEIDFNYLIASQDLFQQSISTVRGMVQIEQVELDTEQEQNEKTRDRQLENIIFFVGTAIGGGQIFSAAYPLIKDTPIQWQPDFSLPLHPFFATLICSVLFGLGFGLLTLLIVWVARKIFPK</sequence>
<dbReference type="RefSeq" id="WP_026786824.1">
    <property type="nucleotide sequence ID" value="NZ_BJCD01000070.1"/>
</dbReference>
<evidence type="ECO:0000313" key="2">
    <source>
        <dbReference type="EMBL" id="GDZ95958.1"/>
    </source>
</evidence>
<keyword evidence="1" id="KW-1133">Transmembrane helix</keyword>
<dbReference type="Proteomes" id="UP000299794">
    <property type="component" value="Unassembled WGS sequence"/>
</dbReference>
<feature type="transmembrane region" description="Helical" evidence="1">
    <location>
        <begin position="414"/>
        <end position="435"/>
    </location>
</feature>
<feature type="transmembrane region" description="Helical" evidence="1">
    <location>
        <begin position="236"/>
        <end position="254"/>
    </location>
</feature>
<dbReference type="EMBL" id="BJCD01000070">
    <property type="protein sequence ID" value="GDZ95958.1"/>
    <property type="molecule type" value="Genomic_DNA"/>
</dbReference>
<name>A0A4P5ZIH7_PLAAG</name>
<accession>A0A4P5ZIH7</accession>
<feature type="transmembrane region" description="Helical" evidence="1">
    <location>
        <begin position="455"/>
        <end position="478"/>
    </location>
</feature>
<keyword evidence="1" id="KW-0812">Transmembrane</keyword>
<keyword evidence="1" id="KW-0472">Membrane</keyword>
<proteinExistence type="predicted"/>
<dbReference type="AlphaFoldDB" id="A0A4P5ZIH7"/>
<organism evidence="2 3">
    <name type="scientific">Planktothrix agardhii CCAP 1459/11A</name>
    <dbReference type="NCBI Taxonomy" id="282420"/>
    <lineage>
        <taxon>Bacteria</taxon>
        <taxon>Bacillati</taxon>
        <taxon>Cyanobacteriota</taxon>
        <taxon>Cyanophyceae</taxon>
        <taxon>Oscillatoriophycideae</taxon>
        <taxon>Oscillatoriales</taxon>
        <taxon>Microcoleaceae</taxon>
        <taxon>Planktothrix</taxon>
    </lineage>
</organism>
<protein>
    <submittedName>
        <fullName evidence="2">Uncharacterized protein</fullName>
    </submittedName>
</protein>
<reference evidence="3" key="1">
    <citation type="submission" date="2019-02" db="EMBL/GenBank/DDBJ databases">
        <title>Draft genome sequence of Planktothrix agardhii NIES-905.</title>
        <authorList>
            <person name="Yamaguchi H."/>
            <person name="Suzuki S."/>
            <person name="Kawachi M."/>
        </authorList>
    </citation>
    <scope>NUCLEOTIDE SEQUENCE [LARGE SCALE GENOMIC DNA]</scope>
    <source>
        <strain evidence="3">CCAP 1459/11A</strain>
    </source>
</reference>